<evidence type="ECO:0000256" key="1">
    <source>
        <dbReference type="SAM" id="Phobius"/>
    </source>
</evidence>
<keyword evidence="1" id="KW-0472">Membrane</keyword>
<dbReference type="RefSeq" id="WP_087739654.1">
    <property type="nucleotide sequence ID" value="NZ_CYGY02000101.1"/>
</dbReference>
<dbReference type="NCBIfam" id="TIGR03348">
    <property type="entry name" value="VI_IcmF"/>
    <property type="match status" value="1"/>
</dbReference>
<feature type="transmembrane region" description="Helical" evidence="1">
    <location>
        <begin position="51"/>
        <end position="70"/>
    </location>
</feature>
<gene>
    <name evidence="5" type="ORF">BN2476_1010035</name>
</gene>
<dbReference type="InterPro" id="IPR017731">
    <property type="entry name" value="TssM1-like"/>
</dbReference>
<name>A0A1N7SUN3_9BURK</name>
<keyword evidence="5" id="KW-0449">Lipoprotein</keyword>
<dbReference type="PANTHER" id="PTHR36153:SF1">
    <property type="entry name" value="TYPE VI SECRETION SYSTEM COMPONENT TSSM1"/>
    <property type="match status" value="1"/>
</dbReference>
<feature type="transmembrane region" description="Helical" evidence="1">
    <location>
        <begin position="468"/>
        <end position="489"/>
    </location>
</feature>
<dbReference type="InterPro" id="IPR053156">
    <property type="entry name" value="T6SS_TssM-like"/>
</dbReference>
<protein>
    <submittedName>
        <fullName evidence="5">Lipoprotein</fullName>
    </submittedName>
</protein>
<dbReference type="PANTHER" id="PTHR36153">
    <property type="entry name" value="INNER MEMBRANE PROTEIN-RELATED"/>
    <property type="match status" value="1"/>
</dbReference>
<evidence type="ECO:0000259" key="4">
    <source>
        <dbReference type="Pfam" id="PF14331"/>
    </source>
</evidence>
<keyword evidence="1" id="KW-0812">Transmembrane</keyword>
<dbReference type="SUPFAM" id="SSF52540">
    <property type="entry name" value="P-loop containing nucleoside triphosphate hydrolases"/>
    <property type="match status" value="1"/>
</dbReference>
<feature type="domain" description="Type VI secretion system component TssM1 N-terminal" evidence="4">
    <location>
        <begin position="218"/>
        <end position="476"/>
    </location>
</feature>
<dbReference type="InterPro" id="IPR009612">
    <property type="entry name" value="IcmF-rel"/>
</dbReference>
<evidence type="ECO:0000259" key="2">
    <source>
        <dbReference type="Pfam" id="PF06744"/>
    </source>
</evidence>
<feature type="transmembrane region" description="Helical" evidence="1">
    <location>
        <begin position="21"/>
        <end position="39"/>
    </location>
</feature>
<dbReference type="Pfam" id="PF06744">
    <property type="entry name" value="IcmF_C"/>
    <property type="match status" value="1"/>
</dbReference>
<evidence type="ECO:0000313" key="5">
    <source>
        <dbReference type="EMBL" id="SIT51118.1"/>
    </source>
</evidence>
<proteinExistence type="predicted"/>
<comment type="caution">
    <text evidence="5">The sequence shown here is derived from an EMBL/GenBank/DDBJ whole genome shotgun (WGS) entry which is preliminary data.</text>
</comment>
<dbReference type="InterPro" id="IPR025743">
    <property type="entry name" value="TssM1_N"/>
</dbReference>
<dbReference type="InterPro" id="IPR027417">
    <property type="entry name" value="P-loop_NTPase"/>
</dbReference>
<feature type="domain" description="Type VI secretion system IcmF C-terminal" evidence="2">
    <location>
        <begin position="1100"/>
        <end position="1204"/>
    </location>
</feature>
<keyword evidence="1" id="KW-1133">Transmembrane helix</keyword>
<evidence type="ECO:0000259" key="3">
    <source>
        <dbReference type="Pfam" id="PF06761"/>
    </source>
</evidence>
<evidence type="ECO:0000313" key="6">
    <source>
        <dbReference type="Proteomes" id="UP000195569"/>
    </source>
</evidence>
<dbReference type="InterPro" id="IPR010623">
    <property type="entry name" value="IcmF_C"/>
</dbReference>
<dbReference type="EMBL" id="CYGY02000101">
    <property type="protein sequence ID" value="SIT51118.1"/>
    <property type="molecule type" value="Genomic_DNA"/>
</dbReference>
<dbReference type="Proteomes" id="UP000195569">
    <property type="component" value="Unassembled WGS sequence"/>
</dbReference>
<organism evidence="5 6">
    <name type="scientific">Paraburkholderia piptadeniae</name>
    <dbReference type="NCBI Taxonomy" id="1701573"/>
    <lineage>
        <taxon>Bacteria</taxon>
        <taxon>Pseudomonadati</taxon>
        <taxon>Pseudomonadota</taxon>
        <taxon>Betaproteobacteria</taxon>
        <taxon>Burkholderiales</taxon>
        <taxon>Burkholderiaceae</taxon>
        <taxon>Paraburkholderia</taxon>
    </lineage>
</organism>
<feature type="domain" description="IcmF-related" evidence="3">
    <location>
        <begin position="528"/>
        <end position="839"/>
    </location>
</feature>
<dbReference type="AlphaFoldDB" id="A0A1N7SUN3"/>
<dbReference type="OrthoDB" id="9758229at2"/>
<dbReference type="Pfam" id="PF06761">
    <property type="entry name" value="IcmF-related"/>
    <property type="match status" value="1"/>
</dbReference>
<reference evidence="5" key="1">
    <citation type="submission" date="2016-12" db="EMBL/GenBank/DDBJ databases">
        <authorList>
            <person name="Moulin L."/>
        </authorList>
    </citation>
    <scope>NUCLEOTIDE SEQUENCE [LARGE SCALE GENOMIC DNA]</scope>
    <source>
        <strain evidence="5">STM 7183</strain>
    </source>
</reference>
<keyword evidence="6" id="KW-1185">Reference proteome</keyword>
<dbReference type="Pfam" id="PF14331">
    <property type="entry name" value="IcmF-related_N"/>
    <property type="match status" value="1"/>
</dbReference>
<accession>A0A1N7SUN3</accession>
<sequence>MSHAFAPPLPARPFVLRTCGAFAGLAALAVLIWIAGPLVALGDWRPLESGVTRALLIGVLFAGWGARAGWRRWRAARLNAQLLNQLQASAPLPGNAEAEPAHLAELRHRFGEAAAQLKTMRLAPGDDRRSGFSGWIAGLSRRYLYQLPWYVFIGAPGSGKTTALVNSGLSFPLAEQFGKAAIRGVGGTRHCDWWFTNEAVLIDTAGRYTTHESNRALDEDEWRGFVGLLRKYRPQQPLNGALLTISVADLLGASDAQRTGHAMALRKRLQELRSQLGIQFPVYVLVTKADLLAGFSEYFGALGRAERAQVWGFTFGLDESRAPGFDLRGAFNREYDLLHRRLNDALPELLGAESDVRRHELIYSLPQQFALLRDVLAQLVEEVFSQSRFGSLPMLRGVYLTSGTQEGTVFDRVMGGIKRFLQIDGTPPAMQTGTNGRSFFLKDLLQGLIVSETTLAGTNLAWHRRRHVLMLAGYATAAVLLCMALALWMRSYVNNSGYLDDVSARVATLDQQLRRAPLTDATGIGQVLPVLDDLRHLARTGRVDPQSPPLAYRWGLFQGDKTRAAANGVYQRALDELLLPLAARRLEATLQSARSDDPTFAYAALKAYLMLYDSAHYDPPFVQAVLALEFERTLPHPLTAAQRSALATHLAALFADRMVLSPFAMNEQLVAQTRARLQQLTFAQRLYAQLTHTLRGATQSYDFDVAHAAGPSAALVFRRQSGKSLNDALPGLYTYRGYWDVFDKRLDESIGTFAGEEKWVLNLKESDVPNRAAAESWARDIRTLYLDDYMRVWDAYLNDIRLQTGDSGDSLAQSIQAARVLSSPDSPLTRLIDAAAAQTALIRSDASTGGAGFADRAQDKVESARHALAVIFSAGQANGAAAQSDRPEAVVDNHFAGLRQYAHVEGRSGNAPIDGMLKLIDELYTYLSATDAALRSGGMPPPSDVPDKVRAQAGRMPAPFRQMLGDLADGANGSVATLAQRNLARGASADVGDFCRQAIAGRYPFAHGSSRDVALGDFAQLFAPSGLMDDFFRKNLQAQVDTATRPWRFNAASASTNATATADGIAAGNAAPFLASFEKAAVIRDVFFAGGSRDPAVKVQIKPLDMDPSISEWALDAGGQSVHYAHGPQAPVTLQWPAPGGGNQARLQVIEQSGATDGWVADGPWALYRLFDHARIERGRSPEELIASFAVDGKQFKVQITADSVHNPFRLAQMESFTCPGKS</sequence>